<dbReference type="OrthoDB" id="9764149at2"/>
<protein>
    <recommendedName>
        <fullName evidence="8">Ribonuclease R</fullName>
        <shortName evidence="8">RNase R</shortName>
        <ecNumber evidence="8">3.1.13.1</ecNumber>
    </recommendedName>
</protein>
<evidence type="ECO:0000256" key="5">
    <source>
        <dbReference type="ARBA" id="ARBA00022801"/>
    </source>
</evidence>
<dbReference type="InterPro" id="IPR050180">
    <property type="entry name" value="RNR_Ribonuclease"/>
</dbReference>
<comment type="similarity">
    <text evidence="8">Belongs to the RNR ribonuclease family. RNase R subfamily.</text>
</comment>
<dbReference type="Pfam" id="PF00575">
    <property type="entry name" value="S1"/>
    <property type="match status" value="1"/>
</dbReference>
<feature type="region of interest" description="Disordered" evidence="9">
    <location>
        <begin position="1"/>
        <end position="20"/>
    </location>
</feature>
<evidence type="ECO:0000256" key="9">
    <source>
        <dbReference type="SAM" id="MobiDB-lite"/>
    </source>
</evidence>
<sequence length="801" mass="90394">MKNKRQSKDPHAEREAERYENPLPSREFVLQVMEEEGAPVAVEQLYKLVGIRKAERDVFNRRLAAMERDGQIIRNRKGALCLAEKLDLIAGRVQGHQDGFGFLIPDGGGEDLFLSPREMAQVLHGDRVMVRPGGLDRRGRREGKIVEVLERVNKQLVGRLIREQGVVMVAAEDHRFNQDVLIPPGQDMKAKAGQVVMVELIEQPSAYAKPIGRVVEVLGNYADPGMEIEIALRKHYLPHQFSHETMALAEQFKPKVLAKDWKGRIDLRELPLITIDGETARDFDDAVYCEPIATSGDKKEPKGWRLVVAIADVSFYVRPGDALDKEAYDRGNSVYFPRRVIPMLPEALSNGLCSINPDVDRLCMVCDMQIDGKGKIKRYKFYPSVMRSKARMTYTKVYDMIINPEGELAREYAHIQPHVRNLYDLYQVLVKAREKRGAIEFETTETLMIFNDQGKIDRIEPVVRNDAHRLIEECMLAANVCASDFLKEHHHPVLYRIHEGPTEEKLEKVRGFMAEFGFQLGGGDAPHAKDYCKLLDKIKGRPDEQLLQTVLLRSMQQAVYSPDNVGHFGLAYESYTHFTSPIRRYPDLLVHRAIKAVLEGKKYKPGNWVELGMHCSMTERRADEATRDVQTWLKCYYMQDRVGEVFEGTVSGVASFGLFVALDGVYVEGLLHVTELGNDYFHFDNVRHMMTGERTGKSFRLGDRVRIKVARVDMETSKIDFVLASLNEASESTPGEKPAKMPAAKKPAKATTAKTDGAGRGRNTLGLPAAPGRKPKSKSTSPRTSRATSKSTRSTRGSKKK</sequence>
<evidence type="ECO:0000256" key="7">
    <source>
        <dbReference type="ARBA" id="ARBA00022884"/>
    </source>
</evidence>
<dbReference type="GO" id="GO:0005829">
    <property type="term" value="C:cytosol"/>
    <property type="evidence" value="ECO:0007669"/>
    <property type="project" value="TreeGrafter"/>
</dbReference>
<dbReference type="Pfam" id="PF00773">
    <property type="entry name" value="RNB"/>
    <property type="match status" value="1"/>
</dbReference>
<evidence type="ECO:0000313" key="11">
    <source>
        <dbReference type="EMBL" id="GBG12882.1"/>
    </source>
</evidence>
<feature type="compositionally biased region" description="Low complexity" evidence="9">
    <location>
        <begin position="740"/>
        <end position="755"/>
    </location>
</feature>
<dbReference type="InterPro" id="IPR012340">
    <property type="entry name" value="NA-bd_OB-fold"/>
</dbReference>
<dbReference type="CDD" id="cd04471">
    <property type="entry name" value="S1_RNase_R"/>
    <property type="match status" value="1"/>
</dbReference>
<dbReference type="EC" id="3.1.13.1" evidence="8"/>
<dbReference type="AlphaFoldDB" id="A0A2R5F2U6"/>
<dbReference type="NCBIfam" id="TIGR02063">
    <property type="entry name" value="RNase_R"/>
    <property type="match status" value="1"/>
</dbReference>
<dbReference type="InterPro" id="IPR004476">
    <property type="entry name" value="RNase_II/RNase_R"/>
</dbReference>
<dbReference type="InterPro" id="IPR003029">
    <property type="entry name" value="S1_domain"/>
</dbReference>
<evidence type="ECO:0000256" key="2">
    <source>
        <dbReference type="ARBA" id="ARBA00004496"/>
    </source>
</evidence>
<dbReference type="InterPro" id="IPR040476">
    <property type="entry name" value="CSD2"/>
</dbReference>
<evidence type="ECO:0000313" key="12">
    <source>
        <dbReference type="Proteomes" id="UP000245081"/>
    </source>
</evidence>
<dbReference type="GO" id="GO:0006402">
    <property type="term" value="P:mRNA catabolic process"/>
    <property type="evidence" value="ECO:0007669"/>
    <property type="project" value="TreeGrafter"/>
</dbReference>
<dbReference type="Proteomes" id="UP000245081">
    <property type="component" value="Unassembled WGS sequence"/>
</dbReference>
<dbReference type="SMART" id="SM00357">
    <property type="entry name" value="CSP"/>
    <property type="match status" value="1"/>
</dbReference>
<organism evidence="11 12">
    <name type="scientific">Novimethylophilus kurashikiensis</name>
    <dbReference type="NCBI Taxonomy" id="1825523"/>
    <lineage>
        <taxon>Bacteria</taxon>
        <taxon>Pseudomonadati</taxon>
        <taxon>Pseudomonadota</taxon>
        <taxon>Betaproteobacteria</taxon>
        <taxon>Nitrosomonadales</taxon>
        <taxon>Methylophilaceae</taxon>
        <taxon>Novimethylophilus</taxon>
    </lineage>
</organism>
<feature type="domain" description="S1 motif" evidence="10">
    <location>
        <begin position="643"/>
        <end position="724"/>
    </location>
</feature>
<dbReference type="PROSITE" id="PS50126">
    <property type="entry name" value="S1"/>
    <property type="match status" value="1"/>
</dbReference>
<evidence type="ECO:0000256" key="8">
    <source>
        <dbReference type="HAMAP-Rule" id="MF_01895"/>
    </source>
</evidence>
<evidence type="ECO:0000256" key="6">
    <source>
        <dbReference type="ARBA" id="ARBA00022839"/>
    </source>
</evidence>
<dbReference type="InterPro" id="IPR011129">
    <property type="entry name" value="CSD"/>
</dbReference>
<evidence type="ECO:0000256" key="3">
    <source>
        <dbReference type="ARBA" id="ARBA00022490"/>
    </source>
</evidence>
<dbReference type="Pfam" id="PF08206">
    <property type="entry name" value="OB_RNB"/>
    <property type="match status" value="1"/>
</dbReference>
<keyword evidence="7 8" id="KW-0694">RNA-binding</keyword>
<evidence type="ECO:0000256" key="4">
    <source>
        <dbReference type="ARBA" id="ARBA00022722"/>
    </source>
</evidence>
<keyword evidence="6 8" id="KW-0269">Exonuclease</keyword>
<dbReference type="InterPro" id="IPR011805">
    <property type="entry name" value="RNase_R"/>
</dbReference>
<feature type="region of interest" description="Disordered" evidence="9">
    <location>
        <begin position="729"/>
        <end position="801"/>
    </location>
</feature>
<evidence type="ECO:0000259" key="10">
    <source>
        <dbReference type="PROSITE" id="PS50126"/>
    </source>
</evidence>
<comment type="subcellular location">
    <subcellularLocation>
        <location evidence="2 8">Cytoplasm</location>
    </subcellularLocation>
</comment>
<reference evidence="11 12" key="1">
    <citation type="journal article" date="2018" name="Environ. Microbiol.">
        <title>Isolation and genomic characterization of Novimethylophilus kurashikiensis gen. nov. sp. nov., a new lanthanide-dependent methylotrophic species of Methylophilaceae.</title>
        <authorList>
            <person name="Lv H."/>
            <person name="Sahin N."/>
            <person name="Tani A."/>
        </authorList>
    </citation>
    <scope>NUCLEOTIDE SEQUENCE [LARGE SCALE GENOMIC DNA]</scope>
    <source>
        <strain evidence="11 12">La2-4</strain>
    </source>
</reference>
<dbReference type="Gene3D" id="2.40.50.140">
    <property type="entry name" value="Nucleic acid-binding proteins"/>
    <property type="match status" value="2"/>
</dbReference>
<dbReference type="InterPro" id="IPR022966">
    <property type="entry name" value="RNase_II/R_CS"/>
</dbReference>
<keyword evidence="12" id="KW-1185">Reference proteome</keyword>
<dbReference type="RefSeq" id="WP_109014104.1">
    <property type="nucleotide sequence ID" value="NZ_BDOQ01000002.1"/>
</dbReference>
<dbReference type="NCBIfam" id="TIGR00358">
    <property type="entry name" value="3_prime_RNase"/>
    <property type="match status" value="1"/>
</dbReference>
<dbReference type="SUPFAM" id="SSF50249">
    <property type="entry name" value="Nucleic acid-binding proteins"/>
    <property type="match status" value="4"/>
</dbReference>
<comment type="function">
    <text evidence="8">3'-5' exoribonuclease that releases 5'-nucleoside monophosphates and is involved in maturation of structured RNAs.</text>
</comment>
<dbReference type="HAMAP" id="MF_01895">
    <property type="entry name" value="RNase_R"/>
    <property type="match status" value="1"/>
</dbReference>
<dbReference type="InterPro" id="IPR001900">
    <property type="entry name" value="RNase_II/R"/>
</dbReference>
<dbReference type="Pfam" id="PF17876">
    <property type="entry name" value="CSD2"/>
    <property type="match status" value="1"/>
</dbReference>
<dbReference type="GO" id="GO:0003723">
    <property type="term" value="F:RNA binding"/>
    <property type="evidence" value="ECO:0007669"/>
    <property type="project" value="UniProtKB-UniRule"/>
</dbReference>
<dbReference type="EMBL" id="BDOQ01000002">
    <property type="protein sequence ID" value="GBG12882.1"/>
    <property type="molecule type" value="Genomic_DNA"/>
</dbReference>
<accession>A0A2R5F2U6</accession>
<dbReference type="InterPro" id="IPR013223">
    <property type="entry name" value="RNase_B_OB_dom"/>
</dbReference>
<keyword evidence="3 8" id="KW-0963">Cytoplasm</keyword>
<feature type="compositionally biased region" description="Low complexity" evidence="9">
    <location>
        <begin position="778"/>
        <end position="795"/>
    </location>
</feature>
<keyword evidence="5 8" id="KW-0378">Hydrolase</keyword>
<dbReference type="PANTHER" id="PTHR23355:SF9">
    <property type="entry name" value="DIS3-LIKE EXONUCLEASE 2"/>
    <property type="match status" value="1"/>
</dbReference>
<evidence type="ECO:0000256" key="1">
    <source>
        <dbReference type="ARBA" id="ARBA00001849"/>
    </source>
</evidence>
<comment type="catalytic activity">
    <reaction evidence="1 8">
        <text>Exonucleolytic cleavage in the 3'- to 5'-direction to yield nucleoside 5'-phosphates.</text>
        <dbReference type="EC" id="3.1.13.1"/>
    </reaction>
</comment>
<dbReference type="PANTHER" id="PTHR23355">
    <property type="entry name" value="RIBONUCLEASE"/>
    <property type="match status" value="1"/>
</dbReference>
<dbReference type="SMART" id="SM00316">
    <property type="entry name" value="S1"/>
    <property type="match status" value="1"/>
</dbReference>
<comment type="caution">
    <text evidence="11">The sequence shown here is derived from an EMBL/GenBank/DDBJ whole genome shotgun (WGS) entry which is preliminary data.</text>
</comment>
<name>A0A2R5F2U6_9PROT</name>
<proteinExistence type="inferred from homology"/>
<keyword evidence="4 8" id="KW-0540">Nuclease</keyword>
<dbReference type="SMART" id="SM00955">
    <property type="entry name" value="RNB"/>
    <property type="match status" value="1"/>
</dbReference>
<dbReference type="PROSITE" id="PS01175">
    <property type="entry name" value="RIBONUCLEASE_II"/>
    <property type="match status" value="1"/>
</dbReference>
<dbReference type="GO" id="GO:0008859">
    <property type="term" value="F:exoribonuclease II activity"/>
    <property type="evidence" value="ECO:0007669"/>
    <property type="project" value="UniProtKB-UniRule"/>
</dbReference>
<gene>
    <name evidence="8 11" type="primary">rnr</name>
    <name evidence="11" type="ORF">NMK_0418</name>
</gene>